<comment type="similarity">
    <text evidence="1">In the N-terminal section; belongs to the glycosyltransferase 20 family.</text>
</comment>
<evidence type="ECO:0000313" key="4">
    <source>
        <dbReference type="EMBL" id="ROT75322.1"/>
    </source>
</evidence>
<feature type="region of interest" description="Disordered" evidence="3">
    <location>
        <begin position="126"/>
        <end position="146"/>
    </location>
</feature>
<name>A0A423TFS5_PENVA</name>
<dbReference type="CDD" id="cd01627">
    <property type="entry name" value="HAD_TPP"/>
    <property type="match status" value="1"/>
</dbReference>
<dbReference type="SUPFAM" id="SSF53756">
    <property type="entry name" value="UDP-Glycosyltransferase/glycogen phosphorylase"/>
    <property type="match status" value="1"/>
</dbReference>
<dbReference type="STRING" id="6689.A0A423TFS5"/>
<dbReference type="Gene3D" id="3.40.50.1000">
    <property type="entry name" value="HAD superfamily/HAD-like"/>
    <property type="match status" value="1"/>
</dbReference>
<dbReference type="NCBIfam" id="NF011071">
    <property type="entry name" value="PRK14501.1"/>
    <property type="match status" value="1"/>
</dbReference>
<evidence type="ECO:0000256" key="1">
    <source>
        <dbReference type="ARBA" id="ARBA00005409"/>
    </source>
</evidence>
<reference evidence="4 5" key="1">
    <citation type="submission" date="2018-04" db="EMBL/GenBank/DDBJ databases">
        <authorList>
            <person name="Zhang X."/>
            <person name="Yuan J."/>
            <person name="Li F."/>
            <person name="Xiang J."/>
        </authorList>
    </citation>
    <scope>NUCLEOTIDE SEQUENCE [LARGE SCALE GENOMIC DNA]</scope>
    <source>
        <tissue evidence="4">Muscle</tissue>
    </source>
</reference>
<dbReference type="FunFam" id="3.40.50.1000:FF:000324">
    <property type="entry name" value="Putative Alpha,alpha-trehalose-phosphate synthase"/>
    <property type="match status" value="1"/>
</dbReference>
<protein>
    <submittedName>
        <fullName evidence="4">Trehalose-6-phosphate synthase</fullName>
    </submittedName>
</protein>
<dbReference type="EMBL" id="QCYY01001785">
    <property type="protein sequence ID" value="ROT75322.1"/>
    <property type="molecule type" value="Genomic_DNA"/>
</dbReference>
<dbReference type="SUPFAM" id="SSF56784">
    <property type="entry name" value="HAD-like"/>
    <property type="match status" value="1"/>
</dbReference>
<dbReference type="InterPro" id="IPR023214">
    <property type="entry name" value="HAD_sf"/>
</dbReference>
<dbReference type="OrthoDB" id="755951at2759"/>
<accession>A0A423TFS5</accession>
<keyword evidence="5" id="KW-1185">Reference proteome</keyword>
<evidence type="ECO:0000256" key="3">
    <source>
        <dbReference type="SAM" id="MobiDB-lite"/>
    </source>
</evidence>
<dbReference type="GO" id="GO:0005992">
    <property type="term" value="P:trehalose biosynthetic process"/>
    <property type="evidence" value="ECO:0007669"/>
    <property type="project" value="InterPro"/>
</dbReference>
<reference evidence="4 5" key="2">
    <citation type="submission" date="2019-01" db="EMBL/GenBank/DDBJ databases">
        <title>The decoding of complex shrimp genome reveals the adaptation for benthos swimmer, frequently molting mechanism and breeding impact on genome.</title>
        <authorList>
            <person name="Sun Y."/>
            <person name="Gao Y."/>
            <person name="Yu Y."/>
        </authorList>
    </citation>
    <scope>NUCLEOTIDE SEQUENCE [LARGE SCALE GENOMIC DNA]</scope>
    <source>
        <tissue evidence="4">Muscle</tissue>
    </source>
</reference>
<dbReference type="NCBIfam" id="TIGR00685">
    <property type="entry name" value="T6PP"/>
    <property type="match status" value="1"/>
</dbReference>
<dbReference type="AlphaFoldDB" id="A0A423TFS5"/>
<organism evidence="4 5">
    <name type="scientific">Penaeus vannamei</name>
    <name type="common">Whiteleg shrimp</name>
    <name type="synonym">Litopenaeus vannamei</name>
    <dbReference type="NCBI Taxonomy" id="6689"/>
    <lineage>
        <taxon>Eukaryota</taxon>
        <taxon>Metazoa</taxon>
        <taxon>Ecdysozoa</taxon>
        <taxon>Arthropoda</taxon>
        <taxon>Crustacea</taxon>
        <taxon>Multicrustacea</taxon>
        <taxon>Malacostraca</taxon>
        <taxon>Eumalacostraca</taxon>
        <taxon>Eucarida</taxon>
        <taxon>Decapoda</taxon>
        <taxon>Dendrobranchiata</taxon>
        <taxon>Penaeoidea</taxon>
        <taxon>Penaeidae</taxon>
        <taxon>Penaeus</taxon>
    </lineage>
</organism>
<comment type="similarity">
    <text evidence="2">In the C-terminal section; belongs to the trehalose phosphatase family.</text>
</comment>
<dbReference type="Proteomes" id="UP000283509">
    <property type="component" value="Unassembled WGS sequence"/>
</dbReference>
<dbReference type="Gene3D" id="3.40.50.2000">
    <property type="entry name" value="Glycogen Phosphorylase B"/>
    <property type="match status" value="2"/>
</dbReference>
<dbReference type="GO" id="GO:0004805">
    <property type="term" value="F:trehalose-phosphatase activity"/>
    <property type="evidence" value="ECO:0007669"/>
    <property type="project" value="TreeGrafter"/>
</dbReference>
<gene>
    <name evidence="4" type="ORF">C7M84_006133</name>
</gene>
<dbReference type="FunFam" id="3.40.50.2000:FF:000113">
    <property type="entry name" value="Alpha,alpha-trehalose-phosphate synthase"/>
    <property type="match status" value="1"/>
</dbReference>
<dbReference type="InterPro" id="IPR036412">
    <property type="entry name" value="HAD-like_sf"/>
</dbReference>
<proteinExistence type="inferred from homology"/>
<feature type="compositionally biased region" description="Polar residues" evidence="3">
    <location>
        <begin position="897"/>
        <end position="907"/>
    </location>
</feature>
<sequence>MDVVRNPTVHRFSQSGRILLKRRLSFERQREQRQDRKQSSARQKYHETEELVYIDCSEQVLNKMIVNATSPMVVVANRLPFIVQKNAETGQFERKQCAGGLVTAVAPVVVETNGLWVGWSGQHLEDGEHDIPEANPNDRSPTAGLKSRQVIPVRLPQKQFDDYYNGCCNATFWPLFHSMPDRALFQSDKWEAYRQVNEHFAKLTVEAVVKLAETNPNSVPLVWLHDYHLMMAANSIRDRCDRLGLQIKMAFFLHIPFPSWDIMRLFPWDDELLQGILGCDSVGFHVEDYCLNFIDCCQRRLGCRVDREQMLVEHNGRTVSVHPLPISIPYDRFVSLAEKAPQVVKNNEQEQLLLGVDRLDYTKGLVHRIRAFETLLQKHPEHIEHVTFLQVAVPSRTDVKEYQELKEDLDQLIGRINGRFSTPNWSPIRYIYGCVSQEQLAAFYRDSSVAVVTPLRDGMNLVAKEFVACQVGEPGVLMLSPFAGAGTSMHEALLVNPYETDEFAEVMHRALTMPKDERELRMQQLRHREREHDVNFWLQSFLKSVDCLADNNLTPGRLLPLREEDFSQFLASYVKESSRLALLLDYDGTLAPIAPHPDLARMPEETRRVLERLAHMPDVNVAIISGRSVENVKSMIGIEGITYAGCHGFEILHPDGTMFIHPVPHEYEVQLEQLKKQLEEEVCKYGAWLEQKSSGITFHYREVPKDKQSEVMTHAQKLFQDNNIKLHQSHMAYEARPPVTWDKGRAAIYLLRTLFGLDWCDRVSTIFAGDDRTDEDAMRALQGMAVTFRITTLPNLRTAATYRLPNTDAVLTMLKWVEKRLSSRLPVTNGFRSRKTSMSSIGNNSPPHPPSSPTRRSRSNSQSPSPTEPNKQMMVMTDQVYHQLISRKNSPPRVSVSPVNTPTRSTV</sequence>
<dbReference type="GO" id="GO:0005829">
    <property type="term" value="C:cytosol"/>
    <property type="evidence" value="ECO:0007669"/>
    <property type="project" value="TreeGrafter"/>
</dbReference>
<dbReference type="PANTHER" id="PTHR10788">
    <property type="entry name" value="TREHALOSE-6-PHOSPHATE SYNTHASE"/>
    <property type="match status" value="1"/>
</dbReference>
<evidence type="ECO:0000313" key="5">
    <source>
        <dbReference type="Proteomes" id="UP000283509"/>
    </source>
</evidence>
<dbReference type="PANTHER" id="PTHR10788:SF106">
    <property type="entry name" value="BCDNA.GH08860"/>
    <property type="match status" value="1"/>
</dbReference>
<dbReference type="NCBIfam" id="TIGR01484">
    <property type="entry name" value="HAD-SF-IIB"/>
    <property type="match status" value="1"/>
</dbReference>
<feature type="region of interest" description="Disordered" evidence="3">
    <location>
        <begin position="827"/>
        <end position="907"/>
    </location>
</feature>
<dbReference type="InterPro" id="IPR001830">
    <property type="entry name" value="Glyco_trans_20"/>
</dbReference>
<dbReference type="Pfam" id="PF00982">
    <property type="entry name" value="Glyco_transf_20"/>
    <property type="match status" value="1"/>
</dbReference>
<comment type="caution">
    <text evidence="4">The sequence shown here is derived from an EMBL/GenBank/DDBJ whole genome shotgun (WGS) entry which is preliminary data.</text>
</comment>
<dbReference type="FunFam" id="3.40.50.2000:FF:000150">
    <property type="entry name" value="Trehalose-6-phosphate synthase"/>
    <property type="match status" value="1"/>
</dbReference>
<dbReference type="GO" id="GO:0003825">
    <property type="term" value="F:alpha,alpha-trehalose-phosphate synthase (UDP-forming) activity"/>
    <property type="evidence" value="ECO:0007669"/>
    <property type="project" value="TreeGrafter"/>
</dbReference>
<dbReference type="Gene3D" id="3.30.70.1020">
    <property type="entry name" value="Trehalose-6-phosphate phosphatase related protein, domain 2"/>
    <property type="match status" value="1"/>
</dbReference>
<dbReference type="InterPro" id="IPR006379">
    <property type="entry name" value="HAD-SF_hydro_IIB"/>
</dbReference>
<dbReference type="InterPro" id="IPR003337">
    <property type="entry name" value="Trehalose_PPase"/>
</dbReference>
<evidence type="ECO:0000256" key="2">
    <source>
        <dbReference type="ARBA" id="ARBA00006330"/>
    </source>
</evidence>
<dbReference type="Pfam" id="PF02358">
    <property type="entry name" value="Trehalose_PPase"/>
    <property type="match status" value="1"/>
</dbReference>
<dbReference type="CDD" id="cd03788">
    <property type="entry name" value="GT20_TPS"/>
    <property type="match status" value="1"/>
</dbReference>